<sequence>MAICLNPQCQKIVPNESVKCSACGGETLYKFRMYQPPENIEEQISMESFQRALKHTKPIRERVPTEHSGTGSFKSKLAVRIQFITRKLFSRRYRPRRKRF</sequence>
<organism evidence="1">
    <name type="scientific">freshwater metagenome</name>
    <dbReference type="NCBI Taxonomy" id="449393"/>
    <lineage>
        <taxon>unclassified sequences</taxon>
        <taxon>metagenomes</taxon>
        <taxon>ecological metagenomes</taxon>
    </lineage>
</organism>
<dbReference type="EMBL" id="CAEZXI010000083">
    <property type="protein sequence ID" value="CAB4687556.1"/>
    <property type="molecule type" value="Genomic_DNA"/>
</dbReference>
<proteinExistence type="predicted"/>
<name>A0A6J6NMW8_9ZZZZ</name>
<accession>A0A6J6NMW8</accession>
<evidence type="ECO:0000313" key="1">
    <source>
        <dbReference type="EMBL" id="CAB4687556.1"/>
    </source>
</evidence>
<reference evidence="1" key="1">
    <citation type="submission" date="2020-05" db="EMBL/GenBank/DDBJ databases">
        <authorList>
            <person name="Chiriac C."/>
            <person name="Salcher M."/>
            <person name="Ghai R."/>
            <person name="Kavagutti S V."/>
        </authorList>
    </citation>
    <scope>NUCLEOTIDE SEQUENCE</scope>
</reference>
<dbReference type="AlphaFoldDB" id="A0A6J6NMW8"/>
<gene>
    <name evidence="1" type="ORF">UFOPK2362_00770</name>
</gene>
<protein>
    <submittedName>
        <fullName evidence="1">Unannotated protein</fullName>
    </submittedName>
</protein>